<dbReference type="PANTHER" id="PTHR11461:SF372">
    <property type="entry name" value="ACCESSORY GLAND PROTEIN ACP76A-RELATED"/>
    <property type="match status" value="1"/>
</dbReference>
<comment type="similarity">
    <text evidence="3">Belongs to the serpin family.</text>
</comment>
<accession>A0A3B0JT70</accession>
<dbReference type="PANTHER" id="PTHR11461">
    <property type="entry name" value="SERINE PROTEASE INHIBITOR, SERPIN"/>
    <property type="match status" value="1"/>
</dbReference>
<evidence type="ECO:0000256" key="3">
    <source>
        <dbReference type="RuleBase" id="RU000411"/>
    </source>
</evidence>
<dbReference type="InterPro" id="IPR036186">
    <property type="entry name" value="Serpin_sf"/>
</dbReference>
<organism evidence="6 7">
    <name type="scientific">Drosophila guanche</name>
    <name type="common">Fruit fly</name>
    <dbReference type="NCBI Taxonomy" id="7266"/>
    <lineage>
        <taxon>Eukaryota</taxon>
        <taxon>Metazoa</taxon>
        <taxon>Ecdysozoa</taxon>
        <taxon>Arthropoda</taxon>
        <taxon>Hexapoda</taxon>
        <taxon>Insecta</taxon>
        <taxon>Pterygota</taxon>
        <taxon>Neoptera</taxon>
        <taxon>Endopterygota</taxon>
        <taxon>Diptera</taxon>
        <taxon>Brachycera</taxon>
        <taxon>Muscomorpha</taxon>
        <taxon>Ephydroidea</taxon>
        <taxon>Drosophilidae</taxon>
        <taxon>Drosophila</taxon>
        <taxon>Sophophora</taxon>
    </lineage>
</organism>
<dbReference type="Pfam" id="PF00079">
    <property type="entry name" value="Serpin"/>
    <property type="match status" value="1"/>
</dbReference>
<evidence type="ECO:0000313" key="6">
    <source>
        <dbReference type="EMBL" id="SPP76556.1"/>
    </source>
</evidence>
<dbReference type="SUPFAM" id="SSF56574">
    <property type="entry name" value="Serpins"/>
    <property type="match status" value="1"/>
</dbReference>
<dbReference type="EMBL" id="OUUW01000002">
    <property type="protein sequence ID" value="SPP76556.1"/>
    <property type="molecule type" value="Genomic_DNA"/>
</dbReference>
<dbReference type="InterPro" id="IPR042185">
    <property type="entry name" value="Serpin_sf_2"/>
</dbReference>
<dbReference type="OrthoDB" id="7817921at2759"/>
<dbReference type="InterPro" id="IPR042178">
    <property type="entry name" value="Serpin_sf_1"/>
</dbReference>
<evidence type="ECO:0000256" key="2">
    <source>
        <dbReference type="ARBA" id="ARBA00022900"/>
    </source>
</evidence>
<dbReference type="Gene3D" id="3.30.497.10">
    <property type="entry name" value="Antithrombin, subunit I, domain 2"/>
    <property type="match status" value="1"/>
</dbReference>
<keyword evidence="2" id="KW-0722">Serine protease inhibitor</keyword>
<evidence type="ECO:0000256" key="4">
    <source>
        <dbReference type="SAM" id="SignalP"/>
    </source>
</evidence>
<evidence type="ECO:0000256" key="1">
    <source>
        <dbReference type="ARBA" id="ARBA00022690"/>
    </source>
</evidence>
<feature type="signal peptide" evidence="4">
    <location>
        <begin position="1"/>
        <end position="21"/>
    </location>
</feature>
<keyword evidence="4" id="KW-0732">Signal</keyword>
<sequence>MFKQLGTISVILLLLFQRSLSGKVTLRLLRELVHDNYQSQYVVSPFMVKVALAEIYADRESEKDAALQDEDPELDESFSELGKRLNKTKSSQFMLGSRLFLSHVLPVRESPRIWNTDISTSIDFAQKGEATRTINDWLAKTLEEQTSNIVVPKELDNGTKGIAISGISVTGRWLHRFESLHKTYFVTRDLTGQVAHSLCVPMMHTFNSFATMATDNARGIFIPFSYGEDMGMLVLLPRNGIETKDLLDDVQLYFNTTLSAPRDMHLFLPIFRVESDKKLGSFMQGLDIADLLRDTKFHRSFDHNAYDKINEFKLRTVVHIQPNRPLIEMADTHSVKHDIIEEVFDVNQSFVFVIKDRDTVYVAGRIEHLEGLTPKVNCSQKFAESGYHLRKLRRGKSYF</sequence>
<feature type="domain" description="Serpin" evidence="5">
    <location>
        <begin position="26"/>
        <end position="369"/>
    </location>
</feature>
<protein>
    <submittedName>
        <fullName evidence="6">Blast:Accessory gland protein Acp76A</fullName>
    </submittedName>
</protein>
<dbReference type="GO" id="GO:0004867">
    <property type="term" value="F:serine-type endopeptidase inhibitor activity"/>
    <property type="evidence" value="ECO:0007669"/>
    <property type="project" value="UniProtKB-KW"/>
</dbReference>
<evidence type="ECO:0000259" key="5">
    <source>
        <dbReference type="SMART" id="SM00093"/>
    </source>
</evidence>
<dbReference type="AlphaFoldDB" id="A0A3B0JT70"/>
<feature type="chain" id="PRO_5017316327" evidence="4">
    <location>
        <begin position="22"/>
        <end position="399"/>
    </location>
</feature>
<dbReference type="InterPro" id="IPR023796">
    <property type="entry name" value="Serpin_dom"/>
</dbReference>
<dbReference type="GO" id="GO:0005615">
    <property type="term" value="C:extracellular space"/>
    <property type="evidence" value="ECO:0007669"/>
    <property type="project" value="InterPro"/>
</dbReference>
<dbReference type="Proteomes" id="UP000268350">
    <property type="component" value="Unassembled WGS sequence"/>
</dbReference>
<evidence type="ECO:0000313" key="7">
    <source>
        <dbReference type="Proteomes" id="UP000268350"/>
    </source>
</evidence>
<keyword evidence="1" id="KW-0646">Protease inhibitor</keyword>
<proteinExistence type="inferred from homology"/>
<dbReference type="Gene3D" id="2.30.39.10">
    <property type="entry name" value="Alpha-1-antitrypsin, domain 1"/>
    <property type="match status" value="1"/>
</dbReference>
<gene>
    <name evidence="6" type="ORF">DGUA_6G007107</name>
</gene>
<dbReference type="InterPro" id="IPR000215">
    <property type="entry name" value="Serpin_fam"/>
</dbReference>
<name>A0A3B0JT70_DROGU</name>
<keyword evidence="7" id="KW-1185">Reference proteome</keyword>
<reference evidence="7" key="1">
    <citation type="submission" date="2018-01" db="EMBL/GenBank/DDBJ databases">
        <authorList>
            <person name="Alioto T."/>
            <person name="Alioto T."/>
        </authorList>
    </citation>
    <scope>NUCLEOTIDE SEQUENCE [LARGE SCALE GENOMIC DNA]</scope>
</reference>
<dbReference type="SMART" id="SM00093">
    <property type="entry name" value="SERPIN"/>
    <property type="match status" value="1"/>
</dbReference>